<dbReference type="GO" id="GO:0000981">
    <property type="term" value="F:DNA-binding transcription factor activity, RNA polymerase II-specific"/>
    <property type="evidence" value="ECO:0007669"/>
    <property type="project" value="TreeGrafter"/>
</dbReference>
<evidence type="ECO:0000256" key="4">
    <source>
        <dbReference type="ARBA" id="ARBA00023159"/>
    </source>
</evidence>
<dbReference type="PANTHER" id="PTHR11267:SF114">
    <property type="entry name" value="T-BOX TRANSCRIPTION FACTOR TBX19"/>
    <property type="match status" value="1"/>
</dbReference>
<keyword evidence="5" id="KW-0804">Transcription</keyword>
<protein>
    <submittedName>
        <fullName evidence="10">T-box transcription factor TBX19</fullName>
    </submittedName>
</protein>
<dbReference type="InterPro" id="IPR001699">
    <property type="entry name" value="TF_T-box"/>
</dbReference>
<dbReference type="GO" id="GO:0001708">
    <property type="term" value="P:cell fate specification"/>
    <property type="evidence" value="ECO:0007669"/>
    <property type="project" value="TreeGrafter"/>
</dbReference>
<evidence type="ECO:0000256" key="7">
    <source>
        <dbReference type="PROSITE-ProRule" id="PRU00201"/>
    </source>
</evidence>
<dbReference type="GO" id="GO:0001707">
    <property type="term" value="P:mesoderm formation"/>
    <property type="evidence" value="ECO:0007669"/>
    <property type="project" value="TreeGrafter"/>
</dbReference>
<dbReference type="PRINTS" id="PR00937">
    <property type="entry name" value="TBOX"/>
</dbReference>
<dbReference type="PROSITE" id="PS01283">
    <property type="entry name" value="TBOX_1"/>
    <property type="match status" value="1"/>
</dbReference>
<reference evidence="10" key="1">
    <citation type="submission" date="2025-08" db="UniProtKB">
        <authorList>
            <consortium name="RefSeq"/>
        </authorList>
    </citation>
    <scope>IDENTIFICATION</scope>
    <source>
        <tissue evidence="10">Brain</tissue>
    </source>
</reference>
<evidence type="ECO:0000256" key="6">
    <source>
        <dbReference type="ARBA" id="ARBA00023242"/>
    </source>
</evidence>
<dbReference type="RefSeq" id="XP_044943700.1">
    <property type="nucleotide sequence ID" value="XM_045087765.1"/>
</dbReference>
<dbReference type="AlphaFoldDB" id="A0A8U0SJ25"/>
<dbReference type="InterPro" id="IPR002070">
    <property type="entry name" value="TF_Brachyury"/>
</dbReference>
<name>A0A8U0SJ25_MUSPF</name>
<dbReference type="GO" id="GO:0003007">
    <property type="term" value="P:heart morphogenesis"/>
    <property type="evidence" value="ECO:0007669"/>
    <property type="project" value="TreeGrafter"/>
</dbReference>
<dbReference type="SMART" id="SM00425">
    <property type="entry name" value="TBOX"/>
    <property type="match status" value="1"/>
</dbReference>
<dbReference type="CTD" id="9095"/>
<evidence type="ECO:0000256" key="1">
    <source>
        <dbReference type="ARBA" id="ARBA00004123"/>
    </source>
</evidence>
<keyword evidence="9" id="KW-1185">Reference proteome</keyword>
<dbReference type="SUPFAM" id="SSF49417">
    <property type="entry name" value="p53-like transcription factors"/>
    <property type="match status" value="1"/>
</dbReference>
<organism evidence="9 10">
    <name type="scientific">Mustela putorius furo</name>
    <name type="common">European domestic ferret</name>
    <name type="synonym">Mustela furo</name>
    <dbReference type="NCBI Taxonomy" id="9669"/>
    <lineage>
        <taxon>Eukaryota</taxon>
        <taxon>Metazoa</taxon>
        <taxon>Chordata</taxon>
        <taxon>Craniata</taxon>
        <taxon>Vertebrata</taxon>
        <taxon>Euteleostomi</taxon>
        <taxon>Mammalia</taxon>
        <taxon>Eutheria</taxon>
        <taxon>Laurasiatheria</taxon>
        <taxon>Carnivora</taxon>
        <taxon>Caniformia</taxon>
        <taxon>Musteloidea</taxon>
        <taxon>Mustelidae</taxon>
        <taxon>Mustelinae</taxon>
        <taxon>Mustela</taxon>
    </lineage>
</organism>
<dbReference type="InterPro" id="IPR008967">
    <property type="entry name" value="p53-like_TF_DNA-bd_sf"/>
</dbReference>
<dbReference type="GO" id="GO:0045893">
    <property type="term" value="P:positive regulation of DNA-templated transcription"/>
    <property type="evidence" value="ECO:0007669"/>
    <property type="project" value="InterPro"/>
</dbReference>
<keyword evidence="3 7" id="KW-0238">DNA-binding</keyword>
<dbReference type="PROSITE" id="PS01264">
    <property type="entry name" value="TBOX_2"/>
    <property type="match status" value="1"/>
</dbReference>
<feature type="domain" description="T-box" evidence="8">
    <location>
        <begin position="43"/>
        <end position="216"/>
    </location>
</feature>
<dbReference type="OrthoDB" id="7442607at2759"/>
<evidence type="ECO:0000259" key="8">
    <source>
        <dbReference type="PROSITE" id="PS50252"/>
    </source>
</evidence>
<dbReference type="PRINTS" id="PR00938">
    <property type="entry name" value="BRACHYURY"/>
</dbReference>
<evidence type="ECO:0000256" key="3">
    <source>
        <dbReference type="ARBA" id="ARBA00023125"/>
    </source>
</evidence>
<dbReference type="GO" id="GO:0000978">
    <property type="term" value="F:RNA polymerase II cis-regulatory region sequence-specific DNA binding"/>
    <property type="evidence" value="ECO:0007669"/>
    <property type="project" value="InterPro"/>
</dbReference>
<evidence type="ECO:0000256" key="5">
    <source>
        <dbReference type="ARBA" id="ARBA00023163"/>
    </source>
</evidence>
<comment type="caution">
    <text evidence="7">Lacks conserved residue(s) required for the propagation of feature annotation.</text>
</comment>
<dbReference type="Proteomes" id="UP000000715">
    <property type="component" value="Unplaced"/>
</dbReference>
<dbReference type="InterPro" id="IPR036960">
    <property type="entry name" value="T-box_sf"/>
</dbReference>
<dbReference type="GO" id="GO:0000785">
    <property type="term" value="C:chromatin"/>
    <property type="evidence" value="ECO:0007669"/>
    <property type="project" value="TreeGrafter"/>
</dbReference>
<gene>
    <name evidence="10" type="primary">TBX19</name>
</gene>
<evidence type="ECO:0000313" key="10">
    <source>
        <dbReference type="RefSeq" id="XP_044943700.1"/>
    </source>
</evidence>
<keyword evidence="2" id="KW-0805">Transcription regulation</keyword>
<evidence type="ECO:0000256" key="2">
    <source>
        <dbReference type="ARBA" id="ARBA00023015"/>
    </source>
</evidence>
<dbReference type="InterPro" id="IPR018186">
    <property type="entry name" value="TF_T-box_CS"/>
</dbReference>
<dbReference type="InterPro" id="IPR046360">
    <property type="entry name" value="T-box_DNA-bd"/>
</dbReference>
<keyword evidence="4" id="KW-0010">Activator</keyword>
<dbReference type="GO" id="GO:0005634">
    <property type="term" value="C:nucleus"/>
    <property type="evidence" value="ECO:0007669"/>
    <property type="project" value="UniProtKB-SubCell"/>
</dbReference>
<accession>A0A8U0SJ25</accession>
<dbReference type="CDD" id="cd20201">
    <property type="entry name" value="T-box_TBX19-like"/>
    <property type="match status" value="1"/>
</dbReference>
<dbReference type="Gene3D" id="2.60.40.820">
    <property type="entry name" value="Transcription factor, T-box"/>
    <property type="match status" value="1"/>
</dbReference>
<dbReference type="PROSITE" id="PS50252">
    <property type="entry name" value="TBOX_3"/>
    <property type="match status" value="1"/>
</dbReference>
<dbReference type="Pfam" id="PF00907">
    <property type="entry name" value="T-box"/>
    <property type="match status" value="1"/>
</dbReference>
<sequence length="380" mass="40569">MSEPGSQKSSDGTVSRLLNVVESELQAGREKGDPTEKQLQVVLEDAPLWQRFKEVTNEMIVTKNGRRMFPVLKISVTGLDPNAMYSLLLDFVPTDGHRWKYVNGEWVPAGKPEVSSHSCVYIHPDSPNFGAHWMKAPISFSKVKLTNRLNGGGQIMLNSLHKYEPQVHIVRVGGAHRMVANCSFPETQFIAVTAYQNEEITALKIKYNPFAKAFLDAKERSHLRDAPEAVSESQRVAYSHLNLMESSSSNLQVFSAADSWTSLSSAPHTSILPVPHTSGPLNPGPSPYPCLWTISNGGGGPAGPGPDVHASSPGTFLLGSPAVTSPLSAQAPSSAGAEVLGEPSLTSIAVSTWTAVASHPFSGWGGPGSGGRHSPSSLDG</sequence>
<dbReference type="PANTHER" id="PTHR11267">
    <property type="entry name" value="T-BOX PROTEIN-RELATED"/>
    <property type="match status" value="1"/>
</dbReference>
<comment type="subcellular location">
    <subcellularLocation>
        <location evidence="1 7">Nucleus</location>
    </subcellularLocation>
</comment>
<proteinExistence type="predicted"/>
<dbReference type="GeneID" id="101677771"/>
<dbReference type="FunFam" id="2.60.40.820:FF:000002">
    <property type="entry name" value="T-box transcription factor Brachyury"/>
    <property type="match status" value="1"/>
</dbReference>
<keyword evidence="6 7" id="KW-0539">Nucleus</keyword>
<evidence type="ECO:0000313" key="9">
    <source>
        <dbReference type="Proteomes" id="UP000000715"/>
    </source>
</evidence>